<dbReference type="GO" id="GO:0046464">
    <property type="term" value="P:acylglycerol catabolic process"/>
    <property type="evidence" value="ECO:0007669"/>
    <property type="project" value="TreeGrafter"/>
</dbReference>
<dbReference type="Proteomes" id="UP001383192">
    <property type="component" value="Unassembled WGS sequence"/>
</dbReference>
<keyword evidence="3" id="KW-1185">Reference proteome</keyword>
<dbReference type="AlphaFoldDB" id="A0AAW0CG56"/>
<name>A0AAW0CG56_9AGAR</name>
<dbReference type="Gene3D" id="3.40.50.1820">
    <property type="entry name" value="alpha/beta hydrolase"/>
    <property type="match status" value="1"/>
</dbReference>
<reference evidence="2 3" key="1">
    <citation type="submission" date="2024-01" db="EMBL/GenBank/DDBJ databases">
        <title>A draft genome for a cacao thread blight-causing isolate of Paramarasmius palmivorus.</title>
        <authorList>
            <person name="Baruah I.K."/>
            <person name="Bukari Y."/>
            <person name="Amoako-Attah I."/>
            <person name="Meinhardt L.W."/>
            <person name="Bailey B.A."/>
            <person name="Cohen S.P."/>
        </authorList>
    </citation>
    <scope>NUCLEOTIDE SEQUENCE [LARGE SCALE GENOMIC DNA]</scope>
    <source>
        <strain evidence="2 3">GH-12</strain>
    </source>
</reference>
<evidence type="ECO:0000313" key="3">
    <source>
        <dbReference type="Proteomes" id="UP001383192"/>
    </source>
</evidence>
<dbReference type="InterPro" id="IPR029058">
    <property type="entry name" value="AB_hydrolase_fold"/>
</dbReference>
<dbReference type="GO" id="GO:0016020">
    <property type="term" value="C:membrane"/>
    <property type="evidence" value="ECO:0007669"/>
    <property type="project" value="TreeGrafter"/>
</dbReference>
<proteinExistence type="predicted"/>
<evidence type="ECO:0000313" key="2">
    <source>
        <dbReference type="EMBL" id="KAK7036803.1"/>
    </source>
</evidence>
<dbReference type="PANTHER" id="PTHR43798">
    <property type="entry name" value="MONOACYLGLYCEROL LIPASE"/>
    <property type="match status" value="1"/>
</dbReference>
<dbReference type="Pfam" id="PF12697">
    <property type="entry name" value="Abhydrolase_6"/>
    <property type="match status" value="1"/>
</dbReference>
<evidence type="ECO:0000259" key="1">
    <source>
        <dbReference type="Pfam" id="PF12697"/>
    </source>
</evidence>
<gene>
    <name evidence="2" type="ORF">VNI00_011469</name>
</gene>
<dbReference type="InterPro" id="IPR050266">
    <property type="entry name" value="AB_hydrolase_sf"/>
</dbReference>
<dbReference type="EMBL" id="JAYKXP010000049">
    <property type="protein sequence ID" value="KAK7036803.1"/>
    <property type="molecule type" value="Genomic_DNA"/>
</dbReference>
<dbReference type="SUPFAM" id="SSF53474">
    <property type="entry name" value="alpha/beta-Hydrolases"/>
    <property type="match status" value="1"/>
</dbReference>
<protein>
    <recommendedName>
        <fullName evidence="1">AB hydrolase-1 domain-containing protein</fullName>
    </recommendedName>
</protein>
<dbReference type="GO" id="GO:0047372">
    <property type="term" value="F:monoacylglycerol lipase activity"/>
    <property type="evidence" value="ECO:0007669"/>
    <property type="project" value="TreeGrafter"/>
</dbReference>
<dbReference type="InterPro" id="IPR000073">
    <property type="entry name" value="AB_hydrolase_1"/>
</dbReference>
<dbReference type="PANTHER" id="PTHR43798:SF5">
    <property type="entry name" value="MONOACYLGLYCEROL LIPASE ABHD6"/>
    <property type="match status" value="1"/>
</dbReference>
<sequence>MPSPASVTSLHFFDEDGTECGISDATSGLKVAAKRYIDSKQPNPEGLTLLFAHCIGTHKEHWEPVIEKLYSTLNTNSKHPRQRIREAWAFDWQNHGDSAIANEEKLESRPEGVSVYEWSAAIRNFVRSSRMRGHRIVPLGHSAGAGTMMLSSLGIPISEMPYTALILIEATMITREHFYESFEARMETMEFTVNATLKRRDTWPSRDFAFEWMRKRFPWQFWDERVVHITAEHGLKDANTGEVTLKCSREQEATLYPDVDPHFEAMDELARVCTALPVHAVWGENEDIVVEEIRSSLGDASKGRKLASISIVPDCGHWIVQQNPEGLAEAIGKTLESIEPIQRPRL</sequence>
<organism evidence="2 3">
    <name type="scientific">Paramarasmius palmivorus</name>
    <dbReference type="NCBI Taxonomy" id="297713"/>
    <lineage>
        <taxon>Eukaryota</taxon>
        <taxon>Fungi</taxon>
        <taxon>Dikarya</taxon>
        <taxon>Basidiomycota</taxon>
        <taxon>Agaricomycotina</taxon>
        <taxon>Agaricomycetes</taxon>
        <taxon>Agaricomycetidae</taxon>
        <taxon>Agaricales</taxon>
        <taxon>Marasmiineae</taxon>
        <taxon>Marasmiaceae</taxon>
        <taxon>Paramarasmius</taxon>
    </lineage>
</organism>
<accession>A0AAW0CG56</accession>
<comment type="caution">
    <text evidence="2">The sequence shown here is derived from an EMBL/GenBank/DDBJ whole genome shotgun (WGS) entry which is preliminary data.</text>
</comment>
<feature type="domain" description="AB hydrolase-1" evidence="1">
    <location>
        <begin position="49"/>
        <end position="330"/>
    </location>
</feature>